<organism evidence="17 18">
    <name type="scientific">Nocardioides astragali</name>
    <dbReference type="NCBI Taxonomy" id="1776736"/>
    <lineage>
        <taxon>Bacteria</taxon>
        <taxon>Bacillati</taxon>
        <taxon>Actinomycetota</taxon>
        <taxon>Actinomycetes</taxon>
        <taxon>Propionibacteriales</taxon>
        <taxon>Nocardioidaceae</taxon>
        <taxon>Nocardioides</taxon>
    </lineage>
</organism>
<dbReference type="PRINTS" id="PR00344">
    <property type="entry name" value="BCTRLSENSOR"/>
</dbReference>
<dbReference type="Gene3D" id="3.30.565.10">
    <property type="entry name" value="Histidine kinase-like ATPase, C-terminal domain"/>
    <property type="match status" value="1"/>
</dbReference>
<evidence type="ECO:0000256" key="12">
    <source>
        <dbReference type="ARBA" id="ARBA00023012"/>
    </source>
</evidence>
<keyword evidence="7 15" id="KW-0812">Transmembrane</keyword>
<dbReference type="Gene3D" id="3.30.450.20">
    <property type="entry name" value="PAS domain"/>
    <property type="match status" value="2"/>
</dbReference>
<dbReference type="SUPFAM" id="SSF55890">
    <property type="entry name" value="Sporulation response regulatory protein Spo0B"/>
    <property type="match status" value="1"/>
</dbReference>
<dbReference type="EMBL" id="JBHTCH010000017">
    <property type="protein sequence ID" value="MFC7361600.1"/>
    <property type="molecule type" value="Genomic_DNA"/>
</dbReference>
<keyword evidence="9" id="KW-0418">Kinase</keyword>
<dbReference type="InterPro" id="IPR035965">
    <property type="entry name" value="PAS-like_dom_sf"/>
</dbReference>
<evidence type="ECO:0000256" key="14">
    <source>
        <dbReference type="SAM" id="MobiDB-lite"/>
    </source>
</evidence>
<evidence type="ECO:0000259" key="16">
    <source>
        <dbReference type="PROSITE" id="PS50109"/>
    </source>
</evidence>
<dbReference type="InterPro" id="IPR036890">
    <property type="entry name" value="HATPase_C_sf"/>
</dbReference>
<dbReference type="InterPro" id="IPR005467">
    <property type="entry name" value="His_kinase_dom"/>
</dbReference>
<dbReference type="PANTHER" id="PTHR45436">
    <property type="entry name" value="SENSOR HISTIDINE KINASE YKOH"/>
    <property type="match status" value="1"/>
</dbReference>
<keyword evidence="10 17" id="KW-0067">ATP-binding</keyword>
<dbReference type="Gene3D" id="1.10.287.130">
    <property type="match status" value="1"/>
</dbReference>
<dbReference type="GO" id="GO:0005524">
    <property type="term" value="F:ATP binding"/>
    <property type="evidence" value="ECO:0007669"/>
    <property type="project" value="UniProtKB-KW"/>
</dbReference>
<dbReference type="SMART" id="SM00091">
    <property type="entry name" value="PAS"/>
    <property type="match status" value="1"/>
</dbReference>
<dbReference type="InterPro" id="IPR003594">
    <property type="entry name" value="HATPase_dom"/>
</dbReference>
<evidence type="ECO:0000256" key="13">
    <source>
        <dbReference type="ARBA" id="ARBA00023136"/>
    </source>
</evidence>
<dbReference type="SUPFAM" id="SSF103190">
    <property type="entry name" value="Sensory domain-like"/>
    <property type="match status" value="1"/>
</dbReference>
<evidence type="ECO:0000256" key="6">
    <source>
        <dbReference type="ARBA" id="ARBA00022679"/>
    </source>
</evidence>
<feature type="transmembrane region" description="Helical" evidence="15">
    <location>
        <begin position="169"/>
        <end position="190"/>
    </location>
</feature>
<dbReference type="InterPro" id="IPR050428">
    <property type="entry name" value="TCS_sensor_his_kinase"/>
</dbReference>
<evidence type="ECO:0000313" key="17">
    <source>
        <dbReference type="EMBL" id="MFC7361600.1"/>
    </source>
</evidence>
<comment type="caution">
    <text evidence="17">The sequence shown here is derived from an EMBL/GenBank/DDBJ whole genome shotgun (WGS) entry which is preliminary data.</text>
</comment>
<comment type="catalytic activity">
    <reaction evidence="1">
        <text>ATP + protein L-histidine = ADP + protein N-phospho-L-histidine.</text>
        <dbReference type="EC" id="2.7.13.3"/>
    </reaction>
</comment>
<dbReference type="InterPro" id="IPR016120">
    <property type="entry name" value="Sig_transdc_His_kin_SpoOB"/>
</dbReference>
<proteinExistence type="predicted"/>
<dbReference type="PROSITE" id="PS50109">
    <property type="entry name" value="HIS_KIN"/>
    <property type="match status" value="1"/>
</dbReference>
<feature type="region of interest" description="Disordered" evidence="14">
    <location>
        <begin position="508"/>
        <end position="547"/>
    </location>
</feature>
<evidence type="ECO:0000256" key="4">
    <source>
        <dbReference type="ARBA" id="ARBA00022475"/>
    </source>
</evidence>
<dbReference type="InterPro" id="IPR000014">
    <property type="entry name" value="PAS"/>
</dbReference>
<dbReference type="InterPro" id="IPR004358">
    <property type="entry name" value="Sig_transdc_His_kin-like_C"/>
</dbReference>
<keyword evidence="18" id="KW-1185">Reference proteome</keyword>
<dbReference type="InterPro" id="IPR033463">
    <property type="entry name" value="sCache_3"/>
</dbReference>
<evidence type="ECO:0000313" key="18">
    <source>
        <dbReference type="Proteomes" id="UP001596524"/>
    </source>
</evidence>
<evidence type="ECO:0000256" key="2">
    <source>
        <dbReference type="ARBA" id="ARBA00004651"/>
    </source>
</evidence>
<dbReference type="PANTHER" id="PTHR45436:SF5">
    <property type="entry name" value="SENSOR HISTIDINE KINASE TRCS"/>
    <property type="match status" value="1"/>
</dbReference>
<dbReference type="CDD" id="cd00130">
    <property type="entry name" value="PAS"/>
    <property type="match status" value="1"/>
</dbReference>
<dbReference type="Proteomes" id="UP001596524">
    <property type="component" value="Unassembled WGS sequence"/>
</dbReference>
<dbReference type="InterPro" id="IPR029151">
    <property type="entry name" value="Sensor-like_sf"/>
</dbReference>
<keyword evidence="4" id="KW-1003">Cell membrane</keyword>
<keyword evidence="11 15" id="KW-1133">Transmembrane helix</keyword>
<keyword evidence="13 15" id="KW-0472">Membrane</keyword>
<keyword evidence="8" id="KW-0547">Nucleotide-binding</keyword>
<name>A0ABW2N6G6_9ACTN</name>
<evidence type="ECO:0000256" key="15">
    <source>
        <dbReference type="SAM" id="Phobius"/>
    </source>
</evidence>
<reference evidence="18" key="1">
    <citation type="journal article" date="2019" name="Int. J. Syst. Evol. Microbiol.">
        <title>The Global Catalogue of Microorganisms (GCM) 10K type strain sequencing project: providing services to taxonomists for standard genome sequencing and annotation.</title>
        <authorList>
            <consortium name="The Broad Institute Genomics Platform"/>
            <consortium name="The Broad Institute Genome Sequencing Center for Infectious Disease"/>
            <person name="Wu L."/>
            <person name="Ma J."/>
        </authorList>
    </citation>
    <scope>NUCLEOTIDE SEQUENCE [LARGE SCALE GENOMIC DNA]</scope>
    <source>
        <strain evidence="18">FCH27</strain>
    </source>
</reference>
<keyword evidence="12" id="KW-0902">Two-component regulatory system</keyword>
<dbReference type="Pfam" id="PF17203">
    <property type="entry name" value="sCache_3_2"/>
    <property type="match status" value="1"/>
</dbReference>
<dbReference type="Pfam" id="PF02518">
    <property type="entry name" value="HATPase_c"/>
    <property type="match status" value="1"/>
</dbReference>
<dbReference type="Pfam" id="PF14689">
    <property type="entry name" value="SPOB_a"/>
    <property type="match status" value="1"/>
</dbReference>
<feature type="domain" description="Histidine kinase" evidence="16">
    <location>
        <begin position="392"/>
        <end position="518"/>
    </location>
</feature>
<keyword evidence="5" id="KW-0597">Phosphoprotein</keyword>
<evidence type="ECO:0000256" key="1">
    <source>
        <dbReference type="ARBA" id="ARBA00000085"/>
    </source>
</evidence>
<evidence type="ECO:0000256" key="9">
    <source>
        <dbReference type="ARBA" id="ARBA00022777"/>
    </source>
</evidence>
<dbReference type="RefSeq" id="WP_255891187.1">
    <property type="nucleotide sequence ID" value="NZ_JAFMZM010000004.1"/>
</dbReference>
<dbReference type="SUPFAM" id="SSF55785">
    <property type="entry name" value="PYP-like sensor domain (PAS domain)"/>
    <property type="match status" value="1"/>
</dbReference>
<keyword evidence="6" id="KW-0808">Transferase</keyword>
<evidence type="ECO:0000256" key="8">
    <source>
        <dbReference type="ARBA" id="ARBA00022741"/>
    </source>
</evidence>
<dbReference type="InterPro" id="IPR039506">
    <property type="entry name" value="SPOB_a"/>
</dbReference>
<evidence type="ECO:0000256" key="3">
    <source>
        <dbReference type="ARBA" id="ARBA00012438"/>
    </source>
</evidence>
<dbReference type="SMART" id="SM00387">
    <property type="entry name" value="HATPase_c"/>
    <property type="match status" value="1"/>
</dbReference>
<dbReference type="EC" id="2.7.13.3" evidence="3"/>
<dbReference type="SUPFAM" id="SSF55874">
    <property type="entry name" value="ATPase domain of HSP90 chaperone/DNA topoisomerase II/histidine kinase"/>
    <property type="match status" value="1"/>
</dbReference>
<evidence type="ECO:0000256" key="11">
    <source>
        <dbReference type="ARBA" id="ARBA00022989"/>
    </source>
</evidence>
<evidence type="ECO:0000256" key="5">
    <source>
        <dbReference type="ARBA" id="ARBA00022553"/>
    </source>
</evidence>
<gene>
    <name evidence="17" type="ORF">ACFQO6_15095</name>
</gene>
<sequence>MVRKASLRTQLLALQLVIVLTTVCLVGVVATLMQAAQIRESYQQQMIGVAQSVATLPSVVEAFSSDEPSATIQPIAELIRQASGVTYVVVTDDQGIRYSHPNEDRINERVSTDPSVPLSGEMYVGTQTGTLGESWRVKLPIKDDDGTVIGTASVGILESELRADLFDNLPWLALWMVGAVLVGTLGAMWVSRLVWRRIYRLEPEEIASLLETREAMLHGIGEGLVAVDDHERVVLVNDQAARLLDLGPEVVGKRAADVLEPSLLALVRADGESSERMLLAGERILLGQRSHAEVDGRAVGVVLILRDRTELLRTLRELDGARDVTQALRAQAHEFSNRMHVISGLVEMGHTQEAIDFIAGTGHGGSLTEAPVAPGIANPDVVALLLAKTTTSEERGVRLVVDPESEVVDAEGADLVTVLGNLVDNAVDACAPGGTVEVSLRRDDDGTVVTVQDDGAGIPEADRDRIFESGWSTKGSAGTRGIGLALVRRVARRRGGDVAVSNSAAGGARLDVRLPHPAGRPTASPARKPQEASQTPPRHPTPAGGGG</sequence>
<evidence type="ECO:0000256" key="7">
    <source>
        <dbReference type="ARBA" id="ARBA00022692"/>
    </source>
</evidence>
<evidence type="ECO:0000256" key="10">
    <source>
        <dbReference type="ARBA" id="ARBA00022840"/>
    </source>
</evidence>
<comment type="subcellular location">
    <subcellularLocation>
        <location evidence="2">Cell membrane</location>
        <topology evidence="2">Multi-pass membrane protein</topology>
    </subcellularLocation>
</comment>
<protein>
    <recommendedName>
        <fullName evidence="3">histidine kinase</fullName>
        <ecNumber evidence="3">2.7.13.3</ecNumber>
    </recommendedName>
</protein>
<accession>A0ABW2N6G6</accession>